<keyword evidence="2" id="KW-1185">Reference proteome</keyword>
<dbReference type="GO" id="GO:0000287">
    <property type="term" value="F:magnesium ion binding"/>
    <property type="evidence" value="ECO:0007669"/>
    <property type="project" value="TreeGrafter"/>
</dbReference>
<dbReference type="GO" id="GO:0016791">
    <property type="term" value="F:phosphatase activity"/>
    <property type="evidence" value="ECO:0007669"/>
    <property type="project" value="UniProtKB-ARBA"/>
</dbReference>
<evidence type="ECO:0000313" key="2">
    <source>
        <dbReference type="Proteomes" id="UP000591941"/>
    </source>
</evidence>
<dbReference type="AlphaFoldDB" id="A0A841R384"/>
<comment type="caution">
    <text evidence="1">The sequence shown here is derived from an EMBL/GenBank/DDBJ whole genome shotgun (WGS) entry which is preliminary data.</text>
</comment>
<evidence type="ECO:0008006" key="3">
    <source>
        <dbReference type="Google" id="ProtNLM"/>
    </source>
</evidence>
<gene>
    <name evidence="1" type="ORF">HNR45_000617</name>
</gene>
<dbReference type="InterPro" id="IPR006379">
    <property type="entry name" value="HAD-SF_hydro_IIB"/>
</dbReference>
<accession>A0A841R384</accession>
<dbReference type="InterPro" id="IPR000150">
    <property type="entry name" value="Cof"/>
</dbReference>
<dbReference type="PANTHER" id="PTHR10000:SF8">
    <property type="entry name" value="HAD SUPERFAMILY HYDROLASE-LIKE, TYPE 3"/>
    <property type="match status" value="1"/>
</dbReference>
<dbReference type="GeneID" id="93485890"/>
<dbReference type="Gene3D" id="3.30.1240.10">
    <property type="match status" value="1"/>
</dbReference>
<dbReference type="NCBIfam" id="TIGR00099">
    <property type="entry name" value="Cof-subfamily"/>
    <property type="match status" value="1"/>
</dbReference>
<dbReference type="SFLD" id="SFLDG01140">
    <property type="entry name" value="C2.B:_Phosphomannomutase_and_P"/>
    <property type="match status" value="1"/>
</dbReference>
<dbReference type="EMBL" id="JACHHI010000002">
    <property type="protein sequence ID" value="MBB6477587.1"/>
    <property type="molecule type" value="Genomic_DNA"/>
</dbReference>
<dbReference type="RefSeq" id="WP_159822986.1">
    <property type="nucleotide sequence ID" value="NZ_CABWNB010000003.1"/>
</dbReference>
<dbReference type="Pfam" id="PF08282">
    <property type="entry name" value="Hydrolase_3"/>
    <property type="match status" value="1"/>
</dbReference>
<protein>
    <recommendedName>
        <fullName evidence="3">Cof-type HAD-IIB family hydrolase</fullName>
    </recommendedName>
</protein>
<dbReference type="NCBIfam" id="TIGR01484">
    <property type="entry name" value="HAD-SF-IIB"/>
    <property type="match status" value="1"/>
</dbReference>
<organism evidence="1 2">
    <name type="scientific">Negativicoccus succinicivorans</name>
    <dbReference type="NCBI Taxonomy" id="620903"/>
    <lineage>
        <taxon>Bacteria</taxon>
        <taxon>Bacillati</taxon>
        <taxon>Bacillota</taxon>
        <taxon>Negativicutes</taxon>
        <taxon>Veillonellales</taxon>
        <taxon>Veillonellaceae</taxon>
        <taxon>Negativicoccus</taxon>
    </lineage>
</organism>
<dbReference type="SUPFAM" id="SSF56784">
    <property type="entry name" value="HAD-like"/>
    <property type="match status" value="1"/>
</dbReference>
<dbReference type="InterPro" id="IPR036412">
    <property type="entry name" value="HAD-like_sf"/>
</dbReference>
<dbReference type="SFLD" id="SFLDS00003">
    <property type="entry name" value="Haloacid_Dehalogenase"/>
    <property type="match status" value="1"/>
</dbReference>
<proteinExistence type="predicted"/>
<evidence type="ECO:0000313" key="1">
    <source>
        <dbReference type="EMBL" id="MBB6477587.1"/>
    </source>
</evidence>
<dbReference type="PANTHER" id="PTHR10000">
    <property type="entry name" value="PHOSPHOSERINE PHOSPHATASE"/>
    <property type="match status" value="1"/>
</dbReference>
<dbReference type="Gene3D" id="3.40.50.1000">
    <property type="entry name" value="HAD superfamily/HAD-like"/>
    <property type="match status" value="1"/>
</dbReference>
<sequence length="274" mass="29885">MNPNIRMLAIDMDGTLLHDDTTISPYTHDILTQALAAGVRVVVATGRMFCSARQLATELGLGDVPLVTYSGGLIAKCISGEILYHAPIPLATAREIVATARELDAFVHAYVHDELWVRFRDRRVDDYEKRCRIEAKVIGAEMDALAAAPTKLLINEPDPQKIARIAKVLREKFAGRVHFVQSSPMFFEMVAPHVSKGVAVEQLGLRYGIGMKQTMGFGNAQNDFDLLRAVGWPVAVANAVPELKAVAGYIAPSNNEDGVAKTVAKYVLEANDGR</sequence>
<dbReference type="CDD" id="cd07516">
    <property type="entry name" value="HAD_Pase"/>
    <property type="match status" value="1"/>
</dbReference>
<name>A0A841R384_9FIRM</name>
<dbReference type="OrthoDB" id="9781413at2"/>
<dbReference type="InterPro" id="IPR023214">
    <property type="entry name" value="HAD_sf"/>
</dbReference>
<dbReference type="GO" id="GO:0005829">
    <property type="term" value="C:cytosol"/>
    <property type="evidence" value="ECO:0007669"/>
    <property type="project" value="TreeGrafter"/>
</dbReference>
<reference evidence="1 2" key="1">
    <citation type="submission" date="2020-08" db="EMBL/GenBank/DDBJ databases">
        <title>Genomic Encyclopedia of Type Strains, Phase IV (KMG-IV): sequencing the most valuable type-strain genomes for metagenomic binning, comparative biology and taxonomic classification.</title>
        <authorList>
            <person name="Goeker M."/>
        </authorList>
    </citation>
    <scope>NUCLEOTIDE SEQUENCE [LARGE SCALE GENOMIC DNA]</scope>
    <source>
        <strain evidence="1 2">DSM 21255</strain>
    </source>
</reference>
<dbReference type="Proteomes" id="UP000591941">
    <property type="component" value="Unassembled WGS sequence"/>
</dbReference>